<evidence type="ECO:0000313" key="2">
    <source>
        <dbReference type="Proteomes" id="UP001194696"/>
    </source>
</evidence>
<accession>A0ABQ7JGZ5</accession>
<reference evidence="1 2" key="1">
    <citation type="journal article" date="2020" name="Fungal Divers.">
        <title>Resolving the Mortierellaceae phylogeny through synthesis of multi-gene phylogenetics and phylogenomics.</title>
        <authorList>
            <person name="Vandepol N."/>
            <person name="Liber J."/>
            <person name="Desiro A."/>
            <person name="Na H."/>
            <person name="Kennedy M."/>
            <person name="Barry K."/>
            <person name="Grigoriev I.V."/>
            <person name="Miller A.N."/>
            <person name="O'Donnell K."/>
            <person name="Stajich J.E."/>
            <person name="Bonito G."/>
        </authorList>
    </citation>
    <scope>NUCLEOTIDE SEQUENCE [LARGE SCALE GENOMIC DNA]</scope>
    <source>
        <strain evidence="1 2">AD045</strain>
    </source>
</reference>
<keyword evidence="2" id="KW-1185">Reference proteome</keyword>
<comment type="caution">
    <text evidence="1">The sequence shown here is derived from an EMBL/GenBank/DDBJ whole genome shotgun (WGS) entry which is preliminary data.</text>
</comment>
<feature type="non-terminal residue" evidence="1">
    <location>
        <position position="89"/>
    </location>
</feature>
<sequence length="89" mass="10363">MAWYEYKYLSLPRQKADKDWPHVEKLKTAFRRRARMFELIGLKAKREGRMIEALIEAMTASSQGQEKTMNRLLSELTAEAKANKSKEAS</sequence>
<gene>
    <name evidence="1" type="ORF">BGZ96_006055</name>
</gene>
<protein>
    <submittedName>
        <fullName evidence="1">Uncharacterized protein</fullName>
    </submittedName>
</protein>
<proteinExistence type="predicted"/>
<organism evidence="1 2">
    <name type="scientific">Linnemannia gamsii</name>
    <dbReference type="NCBI Taxonomy" id="64522"/>
    <lineage>
        <taxon>Eukaryota</taxon>
        <taxon>Fungi</taxon>
        <taxon>Fungi incertae sedis</taxon>
        <taxon>Mucoromycota</taxon>
        <taxon>Mortierellomycotina</taxon>
        <taxon>Mortierellomycetes</taxon>
        <taxon>Mortierellales</taxon>
        <taxon>Mortierellaceae</taxon>
        <taxon>Linnemannia</taxon>
    </lineage>
</organism>
<evidence type="ECO:0000313" key="1">
    <source>
        <dbReference type="EMBL" id="KAG0271004.1"/>
    </source>
</evidence>
<name>A0ABQ7JGZ5_9FUNG</name>
<dbReference type="Proteomes" id="UP001194696">
    <property type="component" value="Unassembled WGS sequence"/>
</dbReference>
<dbReference type="EMBL" id="JAAAIM010002908">
    <property type="protein sequence ID" value="KAG0271004.1"/>
    <property type="molecule type" value="Genomic_DNA"/>
</dbReference>